<dbReference type="Proteomes" id="UP000179807">
    <property type="component" value="Unassembled WGS sequence"/>
</dbReference>
<sequence length="311" mass="36282">MNQYFNTYIANEMNTVGEISIEILHSQSFLQNLENHFNISQMENTIKCCSYDNWYESLRKTNQAVRSQIIPLPDDFIEFLLTGEFLIEENMFPDLEAKVKEALRDLGGHAFVKLNFTAPLDAQWIGSQRTMEIKEFQDIIYILKASTRVLLDITQPFGEKVEGIKPILVLKKYFDYRRDREFRVFQKTKGLRFISSRYDDVPCHIEEEEVNKLINEFINHVSEIIKEENLIFDVYISPKMRIHLVDVAPWNDATSAAMFTWEEIKEMNNCETRLCHECVIHPVEDPAVPVELTGGASLDEIIKAMKELENL</sequence>
<dbReference type="EMBL" id="MLAK01001050">
    <property type="protein sequence ID" value="OHS98509.1"/>
    <property type="molecule type" value="Genomic_DNA"/>
</dbReference>
<comment type="caution">
    <text evidence="2">The sequence shown here is derived from an EMBL/GenBank/DDBJ whole genome shotgun (WGS) entry which is preliminary data.</text>
</comment>
<dbReference type="Pfam" id="PF07065">
    <property type="entry name" value="D123"/>
    <property type="match status" value="1"/>
</dbReference>
<reference evidence="2" key="1">
    <citation type="submission" date="2016-10" db="EMBL/GenBank/DDBJ databases">
        <authorList>
            <person name="Benchimol M."/>
            <person name="Almeida L.G."/>
            <person name="Vasconcelos A.T."/>
            <person name="Perreira-Neves A."/>
            <person name="Rosa I.A."/>
            <person name="Tasca T."/>
            <person name="Bogo M.R."/>
            <person name="de Souza W."/>
        </authorList>
    </citation>
    <scope>NUCLEOTIDE SEQUENCE [LARGE SCALE GENOMIC DNA]</scope>
    <source>
        <strain evidence="2">K</strain>
    </source>
</reference>
<keyword evidence="3" id="KW-1185">Reference proteome</keyword>
<evidence type="ECO:0000256" key="1">
    <source>
        <dbReference type="ARBA" id="ARBA00011047"/>
    </source>
</evidence>
<dbReference type="InterPro" id="IPR009772">
    <property type="entry name" value="CDC123"/>
</dbReference>
<dbReference type="VEuPathDB" id="TrichDB:TRFO_35039"/>
<name>A0A1J4JLU7_9EUKA</name>
<proteinExistence type="inferred from homology"/>
<evidence type="ECO:0000313" key="3">
    <source>
        <dbReference type="Proteomes" id="UP000179807"/>
    </source>
</evidence>
<dbReference type="PANTHER" id="PTHR15323">
    <property type="entry name" value="D123 PROTEIN"/>
    <property type="match status" value="1"/>
</dbReference>
<evidence type="ECO:0000313" key="2">
    <source>
        <dbReference type="EMBL" id="OHS98509.1"/>
    </source>
</evidence>
<dbReference type="AlphaFoldDB" id="A0A1J4JLU7"/>
<gene>
    <name evidence="2" type="ORF">TRFO_35039</name>
</gene>
<dbReference type="GO" id="GO:0005737">
    <property type="term" value="C:cytoplasm"/>
    <property type="evidence" value="ECO:0007669"/>
    <property type="project" value="TreeGrafter"/>
</dbReference>
<accession>A0A1J4JLU7</accession>
<dbReference type="PANTHER" id="PTHR15323:SF6">
    <property type="entry name" value="CELL DIVISION CYCLE PROTEIN 123 HOMOLOG"/>
    <property type="match status" value="1"/>
</dbReference>
<comment type="similarity">
    <text evidence="1">Belongs to the CDC123 family.</text>
</comment>
<organism evidence="2 3">
    <name type="scientific">Tritrichomonas foetus</name>
    <dbReference type="NCBI Taxonomy" id="1144522"/>
    <lineage>
        <taxon>Eukaryota</taxon>
        <taxon>Metamonada</taxon>
        <taxon>Parabasalia</taxon>
        <taxon>Tritrichomonadida</taxon>
        <taxon>Tritrichomonadidae</taxon>
        <taxon>Tritrichomonas</taxon>
    </lineage>
</organism>
<dbReference type="OrthoDB" id="360540at2759"/>
<dbReference type="RefSeq" id="XP_068351646.1">
    <property type="nucleotide sequence ID" value="XM_068510016.1"/>
</dbReference>
<protein>
    <submittedName>
        <fullName evidence="2">D123 family protein</fullName>
    </submittedName>
</protein>
<dbReference type="GeneID" id="94844720"/>